<organism evidence="4 5">
    <name type="scientific">Coccomyxa viridis</name>
    <dbReference type="NCBI Taxonomy" id="1274662"/>
    <lineage>
        <taxon>Eukaryota</taxon>
        <taxon>Viridiplantae</taxon>
        <taxon>Chlorophyta</taxon>
        <taxon>core chlorophytes</taxon>
        <taxon>Trebouxiophyceae</taxon>
        <taxon>Trebouxiophyceae incertae sedis</taxon>
        <taxon>Coccomyxaceae</taxon>
        <taxon>Coccomyxa</taxon>
    </lineage>
</organism>
<keyword evidence="1" id="KW-0863">Zinc-finger</keyword>
<proteinExistence type="predicted"/>
<dbReference type="SUPFAM" id="SSF57850">
    <property type="entry name" value="RING/U-box"/>
    <property type="match status" value="1"/>
</dbReference>
<feature type="compositionally biased region" description="Polar residues" evidence="2">
    <location>
        <begin position="216"/>
        <end position="235"/>
    </location>
</feature>
<evidence type="ECO:0000313" key="4">
    <source>
        <dbReference type="EMBL" id="CAL5221358.1"/>
    </source>
</evidence>
<dbReference type="Proteomes" id="UP001497392">
    <property type="component" value="Unassembled WGS sequence"/>
</dbReference>
<keyword evidence="5" id="KW-1185">Reference proteome</keyword>
<evidence type="ECO:0000313" key="5">
    <source>
        <dbReference type="Proteomes" id="UP001497392"/>
    </source>
</evidence>
<keyword evidence="1" id="KW-0479">Metal-binding</keyword>
<feature type="compositionally biased region" description="Basic residues" evidence="2">
    <location>
        <begin position="156"/>
        <end position="169"/>
    </location>
</feature>
<gene>
    <name evidence="4" type="primary">g3536</name>
    <name evidence="4" type="ORF">VP750_LOCUS3017</name>
</gene>
<evidence type="ECO:0000259" key="3">
    <source>
        <dbReference type="PROSITE" id="PS50089"/>
    </source>
</evidence>
<feature type="region of interest" description="Disordered" evidence="2">
    <location>
        <begin position="21"/>
        <end position="288"/>
    </location>
</feature>
<dbReference type="InterPro" id="IPR001841">
    <property type="entry name" value="Znf_RING"/>
</dbReference>
<feature type="domain" description="RING-type" evidence="3">
    <location>
        <begin position="351"/>
        <end position="391"/>
    </location>
</feature>
<dbReference type="PROSITE" id="PS50089">
    <property type="entry name" value="ZF_RING_2"/>
    <property type="match status" value="1"/>
</dbReference>
<dbReference type="InterPro" id="IPR013083">
    <property type="entry name" value="Znf_RING/FYVE/PHD"/>
</dbReference>
<dbReference type="EMBL" id="CAXHTA020000005">
    <property type="protein sequence ID" value="CAL5221358.1"/>
    <property type="molecule type" value="Genomic_DNA"/>
</dbReference>
<evidence type="ECO:0000256" key="2">
    <source>
        <dbReference type="SAM" id="MobiDB-lite"/>
    </source>
</evidence>
<reference evidence="4 5" key="1">
    <citation type="submission" date="2024-06" db="EMBL/GenBank/DDBJ databases">
        <authorList>
            <person name="Kraege A."/>
            <person name="Thomma B."/>
        </authorList>
    </citation>
    <scope>NUCLEOTIDE SEQUENCE [LARGE SCALE GENOMIC DNA]</scope>
</reference>
<protein>
    <submittedName>
        <fullName evidence="4">G3536 protein</fullName>
    </submittedName>
</protein>
<dbReference type="Gene3D" id="3.30.40.10">
    <property type="entry name" value="Zinc/RING finger domain, C3HC4 (zinc finger)"/>
    <property type="match status" value="1"/>
</dbReference>
<comment type="caution">
    <text evidence="4">The sequence shown here is derived from an EMBL/GenBank/DDBJ whole genome shotgun (WGS) entry which is preliminary data.</text>
</comment>
<dbReference type="Pfam" id="PF13920">
    <property type="entry name" value="zf-C3HC4_3"/>
    <property type="match status" value="1"/>
</dbReference>
<sequence>MRVLQTLDRYMRKALGALAERVREHKRRTKSAKKVAAAAAAGVGGPSSEVRPQGRSKAAHGGSNRTKARQAAPSPATQPEKQPASHMPVKVSTAHRDEAVLPQQSPADAELPLYTELPPQTAAEQSKGQASGDKGDSATLEQPESTESQAALQRAQARKQKAARRKAAKNKGANTQTKTGADSSDLSASSIIGDSNSQRSSSEGHTAPEPAPKLSQVVQQSTSQFAQSIGLSSEISDGADAAPHEPCPPDAPNGQPTIAQPAPVRLSKTTLQHSRSSPTHSRPPPLHALLPTFAPQLQQSQGLLVISAADQTNAQSRAPQQQAPAEAQQDGVYAVNKVVSDEEIIERERTCIMCWEKPRQATLAPCGHHALCSSCTQLLLKTPDALCPICRSSVHSYILKEFDV</sequence>
<feature type="compositionally biased region" description="Polar residues" evidence="2">
    <location>
        <begin position="139"/>
        <end position="148"/>
    </location>
</feature>
<feature type="compositionally biased region" description="Low complexity" evidence="2">
    <location>
        <begin position="180"/>
        <end position="195"/>
    </location>
</feature>
<feature type="compositionally biased region" description="Basic residues" evidence="2">
    <location>
        <begin position="24"/>
        <end position="33"/>
    </location>
</feature>
<accession>A0ABP1FN08</accession>
<keyword evidence="1" id="KW-0862">Zinc</keyword>
<evidence type="ECO:0000256" key="1">
    <source>
        <dbReference type="PROSITE-ProRule" id="PRU00175"/>
    </source>
</evidence>
<name>A0ABP1FN08_9CHLO</name>